<dbReference type="Proteomes" id="UP001143391">
    <property type="component" value="Unassembled WGS sequence"/>
</dbReference>
<evidence type="ECO:0000313" key="1">
    <source>
        <dbReference type="EMBL" id="MDF0750326.1"/>
    </source>
</evidence>
<reference evidence="1" key="1">
    <citation type="submission" date="2022-07" db="EMBL/GenBank/DDBJ databases">
        <title>Marinobacter iranensis a new bacterium isolate from a hipersaline lake in Iran.</title>
        <authorList>
            <person name="Mohammad A.M.A."/>
            <person name="Cristina S.-P."/>
            <person name="Antonio V."/>
        </authorList>
    </citation>
    <scope>NUCLEOTIDE SEQUENCE</scope>
    <source>
        <strain evidence="1">71-i</strain>
    </source>
</reference>
<gene>
    <name evidence="1" type="ORF">NLU14_08790</name>
</gene>
<proteinExistence type="predicted"/>
<keyword evidence="2" id="KW-1185">Reference proteome</keyword>
<dbReference type="EMBL" id="JANCMW010000004">
    <property type="protein sequence ID" value="MDF0750326.1"/>
    <property type="molecule type" value="Genomic_DNA"/>
</dbReference>
<accession>A0ABT5Y9T3</accession>
<sequence>MSEQKCNCFSEYLEKVKEQVIPQIPEGSDEVHFTWQNRVFLISGKDYSPVNPKVEVEYRKPKKGGGFAKGMTRDTVSIMANYCAFCGRKYQKDGDES</sequence>
<evidence type="ECO:0000313" key="2">
    <source>
        <dbReference type="Proteomes" id="UP001143391"/>
    </source>
</evidence>
<name>A0ABT5Y9T3_9GAMM</name>
<protein>
    <submittedName>
        <fullName evidence="1">Uncharacterized protein</fullName>
    </submittedName>
</protein>
<organism evidence="1 2">
    <name type="scientific">Marinobacter iranensis</name>
    <dbReference type="NCBI Taxonomy" id="2962607"/>
    <lineage>
        <taxon>Bacteria</taxon>
        <taxon>Pseudomonadati</taxon>
        <taxon>Pseudomonadota</taxon>
        <taxon>Gammaproteobacteria</taxon>
        <taxon>Pseudomonadales</taxon>
        <taxon>Marinobacteraceae</taxon>
        <taxon>Marinobacter</taxon>
    </lineage>
</organism>
<comment type="caution">
    <text evidence="1">The sequence shown here is derived from an EMBL/GenBank/DDBJ whole genome shotgun (WGS) entry which is preliminary data.</text>
</comment>
<dbReference type="RefSeq" id="WP_275705857.1">
    <property type="nucleotide sequence ID" value="NZ_JANCMW010000004.1"/>
</dbReference>